<feature type="domain" description="F-box" evidence="1">
    <location>
        <begin position="66"/>
        <end position="112"/>
    </location>
</feature>
<sequence>MAKKQKTDTFTDTGATGASKFVSRAWYRFLKYVFHNNSDACITANSRHAPSLDTAMQSLSILDAASPYILKLPDELLLCIARNLDRHRDLVQLSRANKRLWAITQDAFYKNLHTPSNIRKIFMLINELCRRQDLAAKINHINLTPSVDWVTIQLQIANVNHLPLLQHTIDHFRGAGFFANLRDTWSRPRTLPSTTARNLADIYIALAPNLTGLTTHIVRADDDDDENGQPEPYPTEQILPLNTLHLLENHLQTLQVLPTDLCWGPTLQSLRNITLTTLTHLTHLSIPMNALMQNKTTPSFPEESLPPNLTHLHLTPCNKHISSWLEELPIAFNEGNFPHLTTLSLSFPHPSLHTALIHAAQGEIDALDHLRSTIRVLTTTHNLSLHTYVDDDKLAPNIVHELDAWHHMTDLERDWAATKGVEFSTIVKRDQEGKPVQRSRLEVRALLRGSWLLGMLATRRGCGFNPRVCLDGVRRLRFGIVKKVRVMRGGEFGGYR</sequence>
<dbReference type="SUPFAM" id="SSF81383">
    <property type="entry name" value="F-box domain"/>
    <property type="match status" value="1"/>
</dbReference>
<evidence type="ECO:0000259" key="1">
    <source>
        <dbReference type="PROSITE" id="PS50181"/>
    </source>
</evidence>
<proteinExistence type="predicted"/>
<dbReference type="Pfam" id="PF12937">
    <property type="entry name" value="F-box-like"/>
    <property type="match status" value="1"/>
</dbReference>
<evidence type="ECO:0000313" key="3">
    <source>
        <dbReference type="Proteomes" id="UP000244855"/>
    </source>
</evidence>
<dbReference type="CDD" id="cd09917">
    <property type="entry name" value="F-box_SF"/>
    <property type="match status" value="1"/>
</dbReference>
<dbReference type="OrthoDB" id="3768945at2759"/>
<reference evidence="2 3" key="1">
    <citation type="journal article" date="2018" name="Sci. Rep.">
        <title>Comparative genomics provides insights into the lifestyle and reveals functional heterogeneity of dark septate endophytic fungi.</title>
        <authorList>
            <person name="Knapp D.G."/>
            <person name="Nemeth J.B."/>
            <person name="Barry K."/>
            <person name="Hainaut M."/>
            <person name="Henrissat B."/>
            <person name="Johnson J."/>
            <person name="Kuo A."/>
            <person name="Lim J.H.P."/>
            <person name="Lipzen A."/>
            <person name="Nolan M."/>
            <person name="Ohm R.A."/>
            <person name="Tamas L."/>
            <person name="Grigoriev I.V."/>
            <person name="Spatafora J.W."/>
            <person name="Nagy L.G."/>
            <person name="Kovacs G.M."/>
        </authorList>
    </citation>
    <scope>NUCLEOTIDE SEQUENCE [LARGE SCALE GENOMIC DNA]</scope>
    <source>
        <strain evidence="2 3">DSE2036</strain>
    </source>
</reference>
<organism evidence="2 3">
    <name type="scientific">Periconia macrospinosa</name>
    <dbReference type="NCBI Taxonomy" id="97972"/>
    <lineage>
        <taxon>Eukaryota</taxon>
        <taxon>Fungi</taxon>
        <taxon>Dikarya</taxon>
        <taxon>Ascomycota</taxon>
        <taxon>Pezizomycotina</taxon>
        <taxon>Dothideomycetes</taxon>
        <taxon>Pleosporomycetidae</taxon>
        <taxon>Pleosporales</taxon>
        <taxon>Massarineae</taxon>
        <taxon>Periconiaceae</taxon>
        <taxon>Periconia</taxon>
    </lineage>
</organism>
<dbReference type="InterPro" id="IPR001810">
    <property type="entry name" value="F-box_dom"/>
</dbReference>
<gene>
    <name evidence="2" type="ORF">DM02DRAFT_658944</name>
</gene>
<dbReference type="AlphaFoldDB" id="A0A2V1DF55"/>
<keyword evidence="3" id="KW-1185">Reference proteome</keyword>
<evidence type="ECO:0000313" key="2">
    <source>
        <dbReference type="EMBL" id="PVH96732.1"/>
    </source>
</evidence>
<dbReference type="Proteomes" id="UP000244855">
    <property type="component" value="Unassembled WGS sequence"/>
</dbReference>
<dbReference type="SUPFAM" id="SSF52047">
    <property type="entry name" value="RNI-like"/>
    <property type="match status" value="1"/>
</dbReference>
<dbReference type="InterPro" id="IPR036047">
    <property type="entry name" value="F-box-like_dom_sf"/>
</dbReference>
<protein>
    <recommendedName>
        <fullName evidence="1">F-box domain-containing protein</fullName>
    </recommendedName>
</protein>
<dbReference type="EMBL" id="KZ805456">
    <property type="protein sequence ID" value="PVH96732.1"/>
    <property type="molecule type" value="Genomic_DNA"/>
</dbReference>
<name>A0A2V1DF55_9PLEO</name>
<accession>A0A2V1DF55</accession>
<dbReference type="PROSITE" id="PS50181">
    <property type="entry name" value="FBOX"/>
    <property type="match status" value="1"/>
</dbReference>